<dbReference type="CDD" id="cd04724">
    <property type="entry name" value="Tryptophan_synthase_alpha"/>
    <property type="match status" value="1"/>
</dbReference>
<dbReference type="FunFam" id="3.20.20.70:FF:000037">
    <property type="entry name" value="Tryptophan synthase alpha chain"/>
    <property type="match status" value="1"/>
</dbReference>
<comment type="pathway">
    <text evidence="2 9">Amino-acid biosynthesis; L-tryptophan biosynthesis; L-tryptophan from chorismate: step 5/5.</text>
</comment>
<dbReference type="EMBL" id="SDHZ01000001">
    <property type="protein sequence ID" value="RXK85548.1"/>
    <property type="molecule type" value="Genomic_DNA"/>
</dbReference>
<dbReference type="InterPro" id="IPR011060">
    <property type="entry name" value="RibuloseP-bd_barrel"/>
</dbReference>
<dbReference type="PROSITE" id="PS00167">
    <property type="entry name" value="TRP_SYNTHASE_ALPHA"/>
    <property type="match status" value="1"/>
</dbReference>
<evidence type="ECO:0000256" key="9">
    <source>
        <dbReference type="HAMAP-Rule" id="MF_00131"/>
    </source>
</evidence>
<comment type="similarity">
    <text evidence="9 10">Belongs to the TrpA family.</text>
</comment>
<dbReference type="EC" id="4.2.1.20" evidence="9"/>
<protein>
    <recommendedName>
        <fullName evidence="9">Tryptophan synthase alpha chain</fullName>
        <ecNumber evidence="9">4.2.1.20</ecNumber>
    </recommendedName>
</protein>
<feature type="active site" description="Proton acceptor" evidence="9">
    <location>
        <position position="46"/>
    </location>
</feature>
<dbReference type="OrthoDB" id="9804578at2"/>
<dbReference type="NCBIfam" id="TIGR00262">
    <property type="entry name" value="trpA"/>
    <property type="match status" value="1"/>
</dbReference>
<dbReference type="UniPathway" id="UPA00035">
    <property type="reaction ID" value="UER00044"/>
</dbReference>
<dbReference type="PANTHER" id="PTHR43406:SF1">
    <property type="entry name" value="TRYPTOPHAN SYNTHASE ALPHA CHAIN, CHLOROPLASTIC"/>
    <property type="match status" value="1"/>
</dbReference>
<evidence type="ECO:0000256" key="4">
    <source>
        <dbReference type="ARBA" id="ARBA00022605"/>
    </source>
</evidence>
<dbReference type="Pfam" id="PF00290">
    <property type="entry name" value="Trp_syntA"/>
    <property type="match status" value="1"/>
</dbReference>
<dbReference type="RefSeq" id="WP_129001300.1">
    <property type="nucleotide sequence ID" value="NZ_SDHZ01000001.1"/>
</dbReference>
<sequence>MSRIAKLFGSKKQNVLNVYCTAGFPELNSTLAVMKALQQHGADIVELGMPYSDPLADGPVIQDSSMKALENGMSLSVLFSQLKDCRKEISLPIVLMGYMNPVLQYGFEKFCADAAAAGVDGLILPDLPPYEFETEYGAIINKYGLDFIFLVTPETSEARIRQLDNLTSGFLYAVSSSSTTGKDKDLKAQEGYFRKLQEMELKNPVLIGFGIKDKASFEAAAGYANGAIIGSAYIKALNNAADIDKATSDFLASVLK</sequence>
<dbReference type="Proteomes" id="UP000290545">
    <property type="component" value="Unassembled WGS sequence"/>
</dbReference>
<dbReference type="AlphaFoldDB" id="A0A4Q1D9M3"/>
<evidence type="ECO:0000256" key="5">
    <source>
        <dbReference type="ARBA" id="ARBA00022822"/>
    </source>
</evidence>
<evidence type="ECO:0000256" key="10">
    <source>
        <dbReference type="RuleBase" id="RU003662"/>
    </source>
</evidence>
<evidence type="ECO:0000256" key="1">
    <source>
        <dbReference type="ARBA" id="ARBA00003365"/>
    </source>
</evidence>
<comment type="subunit">
    <text evidence="3 9">Tetramer of two alpha and two beta chains.</text>
</comment>
<comment type="caution">
    <text evidence="11">The sequence shown here is derived from an EMBL/GenBank/DDBJ whole genome shotgun (WGS) entry which is preliminary data.</text>
</comment>
<feature type="active site" description="Proton acceptor" evidence="9">
    <location>
        <position position="57"/>
    </location>
</feature>
<evidence type="ECO:0000256" key="6">
    <source>
        <dbReference type="ARBA" id="ARBA00023141"/>
    </source>
</evidence>
<dbReference type="InterPro" id="IPR013785">
    <property type="entry name" value="Aldolase_TIM"/>
</dbReference>
<comment type="catalytic activity">
    <reaction evidence="8 9">
        <text>(1S,2R)-1-C-(indol-3-yl)glycerol 3-phosphate + L-serine = D-glyceraldehyde 3-phosphate + L-tryptophan + H2O</text>
        <dbReference type="Rhea" id="RHEA:10532"/>
        <dbReference type="ChEBI" id="CHEBI:15377"/>
        <dbReference type="ChEBI" id="CHEBI:33384"/>
        <dbReference type="ChEBI" id="CHEBI:57912"/>
        <dbReference type="ChEBI" id="CHEBI:58866"/>
        <dbReference type="ChEBI" id="CHEBI:59776"/>
        <dbReference type="EC" id="4.2.1.20"/>
    </reaction>
</comment>
<dbReference type="InterPro" id="IPR002028">
    <property type="entry name" value="Trp_synthase_suA"/>
</dbReference>
<keyword evidence="7 9" id="KW-0456">Lyase</keyword>
<dbReference type="PANTHER" id="PTHR43406">
    <property type="entry name" value="TRYPTOPHAN SYNTHASE, ALPHA CHAIN"/>
    <property type="match status" value="1"/>
</dbReference>
<proteinExistence type="inferred from homology"/>
<keyword evidence="6 9" id="KW-0057">Aromatic amino acid biosynthesis</keyword>
<keyword evidence="5 9" id="KW-0822">Tryptophan biosynthesis</keyword>
<evidence type="ECO:0000256" key="3">
    <source>
        <dbReference type="ARBA" id="ARBA00011270"/>
    </source>
</evidence>
<evidence type="ECO:0000256" key="2">
    <source>
        <dbReference type="ARBA" id="ARBA00004733"/>
    </source>
</evidence>
<dbReference type="HAMAP" id="MF_00131">
    <property type="entry name" value="Trp_synth_alpha"/>
    <property type="match status" value="1"/>
</dbReference>
<reference evidence="11 12" key="1">
    <citation type="submission" date="2019-01" db="EMBL/GenBank/DDBJ databases">
        <title>Filimonas sp. strain TTM-71.</title>
        <authorList>
            <person name="Chen W.-M."/>
        </authorList>
    </citation>
    <scope>NUCLEOTIDE SEQUENCE [LARGE SCALE GENOMIC DNA]</scope>
    <source>
        <strain evidence="11 12">TTM-71</strain>
    </source>
</reference>
<dbReference type="GO" id="GO:0005829">
    <property type="term" value="C:cytosol"/>
    <property type="evidence" value="ECO:0007669"/>
    <property type="project" value="TreeGrafter"/>
</dbReference>
<dbReference type="InterPro" id="IPR018204">
    <property type="entry name" value="Trp_synthase_alpha_AS"/>
</dbReference>
<dbReference type="SUPFAM" id="SSF51366">
    <property type="entry name" value="Ribulose-phoshate binding barrel"/>
    <property type="match status" value="1"/>
</dbReference>
<keyword evidence="4 9" id="KW-0028">Amino-acid biosynthesis</keyword>
<dbReference type="Gene3D" id="3.20.20.70">
    <property type="entry name" value="Aldolase class I"/>
    <property type="match status" value="1"/>
</dbReference>
<organism evidence="11 12">
    <name type="scientific">Filimonas effusa</name>
    <dbReference type="NCBI Taxonomy" id="2508721"/>
    <lineage>
        <taxon>Bacteria</taxon>
        <taxon>Pseudomonadati</taxon>
        <taxon>Bacteroidota</taxon>
        <taxon>Chitinophagia</taxon>
        <taxon>Chitinophagales</taxon>
        <taxon>Chitinophagaceae</taxon>
        <taxon>Filimonas</taxon>
    </lineage>
</organism>
<accession>A0A4Q1D9M3</accession>
<gene>
    <name evidence="9" type="primary">trpA</name>
    <name evidence="11" type="ORF">ESB13_01665</name>
</gene>
<name>A0A4Q1D9M3_9BACT</name>
<keyword evidence="12" id="KW-1185">Reference proteome</keyword>
<evidence type="ECO:0000256" key="7">
    <source>
        <dbReference type="ARBA" id="ARBA00023239"/>
    </source>
</evidence>
<evidence type="ECO:0000313" key="11">
    <source>
        <dbReference type="EMBL" id="RXK85548.1"/>
    </source>
</evidence>
<evidence type="ECO:0000313" key="12">
    <source>
        <dbReference type="Proteomes" id="UP000290545"/>
    </source>
</evidence>
<evidence type="ECO:0000256" key="8">
    <source>
        <dbReference type="ARBA" id="ARBA00049047"/>
    </source>
</evidence>
<dbReference type="GO" id="GO:0004834">
    <property type="term" value="F:tryptophan synthase activity"/>
    <property type="evidence" value="ECO:0007669"/>
    <property type="project" value="UniProtKB-UniRule"/>
</dbReference>
<comment type="function">
    <text evidence="1 9">The alpha subunit is responsible for the aldol cleavage of indoleglycerol phosphate to indole and glyceraldehyde 3-phosphate.</text>
</comment>